<evidence type="ECO:0000313" key="1">
    <source>
        <dbReference type="EMBL" id="GAI68969.1"/>
    </source>
</evidence>
<name>X1SMH2_9ZZZZ</name>
<gene>
    <name evidence="1" type="ORF">S06H3_65453</name>
</gene>
<dbReference type="AlphaFoldDB" id="X1SMH2"/>
<protein>
    <submittedName>
        <fullName evidence="1">Uncharacterized protein</fullName>
    </submittedName>
</protein>
<reference evidence="1" key="1">
    <citation type="journal article" date="2014" name="Front. Microbiol.">
        <title>High frequency of phylogenetically diverse reductive dehalogenase-homologous genes in deep subseafloor sedimentary metagenomes.</title>
        <authorList>
            <person name="Kawai M."/>
            <person name="Futagami T."/>
            <person name="Toyoda A."/>
            <person name="Takaki Y."/>
            <person name="Nishi S."/>
            <person name="Hori S."/>
            <person name="Arai W."/>
            <person name="Tsubouchi T."/>
            <person name="Morono Y."/>
            <person name="Uchiyama I."/>
            <person name="Ito T."/>
            <person name="Fujiyama A."/>
            <person name="Inagaki F."/>
            <person name="Takami H."/>
        </authorList>
    </citation>
    <scope>NUCLEOTIDE SEQUENCE</scope>
    <source>
        <strain evidence="1">Expedition CK06-06</strain>
    </source>
</reference>
<sequence>PQFPPYFLQSFSSVYLDMEQMIDYVIWVNEQQKSNGKSNMISFIVIDGEGEGYSIDKKGLCSLVEATNQAKNDKTLPPNFTLGIAHGPGQHCTD</sequence>
<proteinExistence type="predicted"/>
<organism evidence="1">
    <name type="scientific">marine sediment metagenome</name>
    <dbReference type="NCBI Taxonomy" id="412755"/>
    <lineage>
        <taxon>unclassified sequences</taxon>
        <taxon>metagenomes</taxon>
        <taxon>ecological metagenomes</taxon>
    </lineage>
</organism>
<accession>X1SMH2</accession>
<dbReference type="EMBL" id="BARV01044082">
    <property type="protein sequence ID" value="GAI68969.1"/>
    <property type="molecule type" value="Genomic_DNA"/>
</dbReference>
<feature type="non-terminal residue" evidence="1">
    <location>
        <position position="94"/>
    </location>
</feature>
<comment type="caution">
    <text evidence="1">The sequence shown here is derived from an EMBL/GenBank/DDBJ whole genome shotgun (WGS) entry which is preliminary data.</text>
</comment>
<feature type="non-terminal residue" evidence="1">
    <location>
        <position position="1"/>
    </location>
</feature>